<dbReference type="GO" id="GO:0003723">
    <property type="term" value="F:RNA binding"/>
    <property type="evidence" value="ECO:0007669"/>
    <property type="project" value="InterPro"/>
</dbReference>
<dbReference type="SMART" id="SM00543">
    <property type="entry name" value="MIF4G"/>
    <property type="match status" value="1"/>
</dbReference>
<dbReference type="EMBL" id="WJQU01000003">
    <property type="protein sequence ID" value="KAJ6639037.1"/>
    <property type="molecule type" value="Genomic_DNA"/>
</dbReference>
<proteinExistence type="predicted"/>
<sequence>MDVPEASNVEKVESDDQIELRQREELTAYTTELSARITSKSNLRQENLTCTRPSEEYFARLDSSLKKNTAFVKRLKQFTASQLDGFLKDMSGLNLTKYISEVSSSLIEAKLKMTDVSAAITLCSKLHQMYGDFSTAFFENWLKILTIKPGEKLANSSKTRVDLRFFAELISVGVFSNKMGLPLLGATLTGLIQSDKEDHANLSIILSFCRHCGEEYAGLVNRNMHTLAQKFNVELPTYTLLTSDKQQNLRNLLKDYFYTLCKHLYSEHKLYHQAIRTNRNILASKGEVSSERKEKLEMMQSNFEKLSTSVQAMAELLNDNMPDLPKDEEDPVKGMVLENGKLMFDS</sequence>
<dbReference type="GO" id="GO:0035145">
    <property type="term" value="C:exon-exon junction complex"/>
    <property type="evidence" value="ECO:0007669"/>
    <property type="project" value="TreeGrafter"/>
</dbReference>
<dbReference type="InterPro" id="IPR016024">
    <property type="entry name" value="ARM-type_fold"/>
</dbReference>
<feature type="domain" description="MIF4G" evidence="1">
    <location>
        <begin position="65"/>
        <end position="263"/>
    </location>
</feature>
<dbReference type="GO" id="GO:0000184">
    <property type="term" value="P:nuclear-transcribed mRNA catabolic process, nonsense-mediated decay"/>
    <property type="evidence" value="ECO:0007669"/>
    <property type="project" value="InterPro"/>
</dbReference>
<dbReference type="GO" id="GO:0005737">
    <property type="term" value="C:cytoplasm"/>
    <property type="evidence" value="ECO:0007669"/>
    <property type="project" value="TreeGrafter"/>
</dbReference>
<dbReference type="Pfam" id="PF02854">
    <property type="entry name" value="MIF4G"/>
    <property type="match status" value="1"/>
</dbReference>
<keyword evidence="3" id="KW-1185">Reference proteome</keyword>
<comment type="caution">
    <text evidence="2">The sequence shown here is derived from an EMBL/GenBank/DDBJ whole genome shotgun (WGS) entry which is preliminary data.</text>
</comment>
<dbReference type="OrthoDB" id="27832at2759"/>
<organism evidence="2 3">
    <name type="scientific">Pseudolycoriella hygida</name>
    <dbReference type="NCBI Taxonomy" id="35572"/>
    <lineage>
        <taxon>Eukaryota</taxon>
        <taxon>Metazoa</taxon>
        <taxon>Ecdysozoa</taxon>
        <taxon>Arthropoda</taxon>
        <taxon>Hexapoda</taxon>
        <taxon>Insecta</taxon>
        <taxon>Pterygota</taxon>
        <taxon>Neoptera</taxon>
        <taxon>Endopterygota</taxon>
        <taxon>Diptera</taxon>
        <taxon>Nematocera</taxon>
        <taxon>Sciaroidea</taxon>
        <taxon>Sciaridae</taxon>
        <taxon>Pseudolycoriella</taxon>
    </lineage>
</organism>
<dbReference type="InterPro" id="IPR039762">
    <property type="entry name" value="Nmd2/UPF2"/>
</dbReference>
<dbReference type="PANTHER" id="PTHR12839">
    <property type="entry name" value="NONSENSE-MEDIATED MRNA DECAY PROTEIN 2 UP-FRAMESHIFT SUPPRESSOR 2"/>
    <property type="match status" value="1"/>
</dbReference>
<name>A0A9Q0MVZ2_9DIPT</name>
<evidence type="ECO:0000313" key="2">
    <source>
        <dbReference type="EMBL" id="KAJ6639037.1"/>
    </source>
</evidence>
<dbReference type="Gene3D" id="1.25.40.180">
    <property type="match status" value="1"/>
</dbReference>
<dbReference type="AlphaFoldDB" id="A0A9Q0MVZ2"/>
<dbReference type="InterPro" id="IPR003890">
    <property type="entry name" value="MIF4G-like_typ-3"/>
</dbReference>
<reference evidence="2" key="1">
    <citation type="submission" date="2022-07" db="EMBL/GenBank/DDBJ databases">
        <authorList>
            <person name="Trinca V."/>
            <person name="Uliana J.V.C."/>
            <person name="Torres T.T."/>
            <person name="Ward R.J."/>
            <person name="Monesi N."/>
        </authorList>
    </citation>
    <scope>NUCLEOTIDE SEQUENCE</scope>
    <source>
        <strain evidence="2">HSMRA1968</strain>
        <tissue evidence="2">Whole embryos</tissue>
    </source>
</reference>
<gene>
    <name evidence="2" type="primary">UPF2</name>
    <name evidence="2" type="ORF">Bhyg_11776</name>
</gene>
<evidence type="ECO:0000313" key="3">
    <source>
        <dbReference type="Proteomes" id="UP001151699"/>
    </source>
</evidence>
<evidence type="ECO:0000259" key="1">
    <source>
        <dbReference type="SMART" id="SM00543"/>
    </source>
</evidence>
<dbReference type="Proteomes" id="UP001151699">
    <property type="component" value="Chromosome X"/>
</dbReference>
<dbReference type="FunFam" id="1.25.40.180:FF:000014">
    <property type="entry name" value="Putative regulator of nonsense transcripts 2"/>
    <property type="match status" value="1"/>
</dbReference>
<accession>A0A9Q0MVZ2</accession>
<protein>
    <submittedName>
        <fullName evidence="2">Regulator of nonsense transcripts 2</fullName>
    </submittedName>
</protein>
<dbReference type="SUPFAM" id="SSF48371">
    <property type="entry name" value="ARM repeat"/>
    <property type="match status" value="1"/>
</dbReference>
<dbReference type="PANTHER" id="PTHR12839:SF7">
    <property type="entry name" value="REGULATOR OF NONSENSE TRANSCRIPTS 2"/>
    <property type="match status" value="1"/>
</dbReference>